<comment type="caution">
    <text evidence="1">The sequence shown here is derived from an EMBL/GenBank/DDBJ whole genome shotgun (WGS) entry which is preliminary data.</text>
</comment>
<proteinExistence type="predicted"/>
<name>A0A645FBN7_9ZZZZ</name>
<gene>
    <name evidence="1" type="ORF">SDC9_159083</name>
</gene>
<reference evidence="1" key="1">
    <citation type="submission" date="2019-08" db="EMBL/GenBank/DDBJ databases">
        <authorList>
            <person name="Kucharzyk K."/>
            <person name="Murdoch R.W."/>
            <person name="Higgins S."/>
            <person name="Loffler F."/>
        </authorList>
    </citation>
    <scope>NUCLEOTIDE SEQUENCE</scope>
</reference>
<evidence type="ECO:0000313" key="1">
    <source>
        <dbReference type="EMBL" id="MPN11775.1"/>
    </source>
</evidence>
<accession>A0A645FBN7</accession>
<sequence>MGLVRCFIMREAGIAINTENRLTGRRRSDRGIQLSKRHNESVDKSIKIGLGFIILEFMLMEPVAVVIHLQPDKKIEYAAEVHLNKSY</sequence>
<protein>
    <submittedName>
        <fullName evidence="1">Uncharacterized protein</fullName>
    </submittedName>
</protein>
<organism evidence="1">
    <name type="scientific">bioreactor metagenome</name>
    <dbReference type="NCBI Taxonomy" id="1076179"/>
    <lineage>
        <taxon>unclassified sequences</taxon>
        <taxon>metagenomes</taxon>
        <taxon>ecological metagenomes</taxon>
    </lineage>
</organism>
<dbReference type="AlphaFoldDB" id="A0A645FBN7"/>
<dbReference type="EMBL" id="VSSQ01058035">
    <property type="protein sequence ID" value="MPN11775.1"/>
    <property type="molecule type" value="Genomic_DNA"/>
</dbReference>